<dbReference type="Proteomes" id="UP000246018">
    <property type="component" value="Unassembled WGS sequence"/>
</dbReference>
<dbReference type="PANTHER" id="PTHR24094">
    <property type="entry name" value="SECRETED PROTEIN"/>
    <property type="match status" value="1"/>
</dbReference>
<evidence type="ECO:0000259" key="2">
    <source>
        <dbReference type="Pfam" id="PF07510"/>
    </source>
</evidence>
<evidence type="ECO:0000256" key="1">
    <source>
        <dbReference type="SAM" id="SignalP"/>
    </source>
</evidence>
<evidence type="ECO:0000313" key="4">
    <source>
        <dbReference type="Proteomes" id="UP000246018"/>
    </source>
</evidence>
<dbReference type="Pfam" id="PF07510">
    <property type="entry name" value="GmrSD_C"/>
    <property type="match status" value="1"/>
</dbReference>
<dbReference type="AlphaFoldDB" id="A0A2T8F8W2"/>
<keyword evidence="1" id="KW-0732">Signal</keyword>
<dbReference type="PANTHER" id="PTHR24094:SF15">
    <property type="entry name" value="AMP-DEPENDENT SYNTHETASE_LIGASE DOMAIN-CONTAINING PROTEIN-RELATED"/>
    <property type="match status" value="1"/>
</dbReference>
<feature type="domain" description="GmrSD restriction endonucleases C-terminal" evidence="2">
    <location>
        <begin position="210"/>
        <end position="304"/>
    </location>
</feature>
<accession>A0A2T8F8W2</accession>
<feature type="chain" id="PRO_5015594827" description="GmrSD restriction endonucleases C-terminal domain-containing protein" evidence="1">
    <location>
        <begin position="28"/>
        <end position="320"/>
    </location>
</feature>
<evidence type="ECO:0000313" key="3">
    <source>
        <dbReference type="EMBL" id="PVG82135.1"/>
    </source>
</evidence>
<dbReference type="EMBL" id="QDGZ01000006">
    <property type="protein sequence ID" value="PVG82135.1"/>
    <property type="molecule type" value="Genomic_DNA"/>
</dbReference>
<proteinExistence type="predicted"/>
<dbReference type="RefSeq" id="WP_116573202.1">
    <property type="nucleotide sequence ID" value="NZ_QDGZ01000006.1"/>
</dbReference>
<sequence length="320" mass="34113">MKLRIPASAALTAAFVGSVLTASPVHAGSRVDARNDRASVAAGATKTVNVLANDRAPRTARVKVLWSAGVSAQVKRTRKVRIAVPAGTTAGVYKIRYNVTAGRHSDRAVLRVTVPSATPTPEPEPHSQSGTLTALIASLPVAAEQRTGYDRDLFKHWNGGAIYGDGCDTRSEVLKAEAVIPVAADTACPIYSARSGGGSWYSYYDGLTSADPSSFDIDHMVPLAEAWDSGAYGWDAATREAFANDQGDARSLVAVSASANRGKGDQDPAEWLPRLERCRYIGEWVAVKHRWDLTADQTEKDALAYTAGGCENVTIVIIER</sequence>
<gene>
    <name evidence="3" type="ORF">DDE18_15785</name>
</gene>
<comment type="caution">
    <text evidence="3">The sequence shown here is derived from an EMBL/GenBank/DDBJ whole genome shotgun (WGS) entry which is preliminary data.</text>
</comment>
<dbReference type="InterPro" id="IPR011089">
    <property type="entry name" value="GmrSD_C"/>
</dbReference>
<keyword evidence="4" id="KW-1185">Reference proteome</keyword>
<organism evidence="3 4">
    <name type="scientific">Nocardioides gansuensis</name>
    <dbReference type="NCBI Taxonomy" id="2138300"/>
    <lineage>
        <taxon>Bacteria</taxon>
        <taxon>Bacillati</taxon>
        <taxon>Actinomycetota</taxon>
        <taxon>Actinomycetes</taxon>
        <taxon>Propionibacteriales</taxon>
        <taxon>Nocardioidaceae</taxon>
        <taxon>Nocardioides</taxon>
    </lineage>
</organism>
<protein>
    <recommendedName>
        <fullName evidence="2">GmrSD restriction endonucleases C-terminal domain-containing protein</fullName>
    </recommendedName>
</protein>
<dbReference type="OrthoDB" id="5196645at2"/>
<feature type="signal peptide" evidence="1">
    <location>
        <begin position="1"/>
        <end position="27"/>
    </location>
</feature>
<name>A0A2T8F8W2_9ACTN</name>
<reference evidence="3 4" key="1">
    <citation type="submission" date="2018-04" db="EMBL/GenBank/DDBJ databases">
        <title>Genome of Nocardioides gansuensis WSJ-1.</title>
        <authorList>
            <person name="Wu S."/>
            <person name="Wang G."/>
        </authorList>
    </citation>
    <scope>NUCLEOTIDE SEQUENCE [LARGE SCALE GENOMIC DNA]</scope>
    <source>
        <strain evidence="3 4">WSJ-1</strain>
    </source>
</reference>